<dbReference type="Proteomes" id="UP000663929">
    <property type="component" value="Chromosome"/>
</dbReference>
<dbReference type="PROSITE" id="PS50111">
    <property type="entry name" value="CHEMOTAXIS_TRANSDUC_2"/>
    <property type="match status" value="1"/>
</dbReference>
<keyword evidence="3 5" id="KW-0807">Transducer</keyword>
<dbReference type="PROSITE" id="PS50885">
    <property type="entry name" value="HAMP"/>
    <property type="match status" value="1"/>
</dbReference>
<dbReference type="GO" id="GO:0005886">
    <property type="term" value="C:plasma membrane"/>
    <property type="evidence" value="ECO:0007669"/>
    <property type="project" value="UniProtKB-SubCell"/>
</dbReference>
<dbReference type="InterPro" id="IPR003660">
    <property type="entry name" value="HAMP_dom"/>
</dbReference>
<protein>
    <submittedName>
        <fullName evidence="10">Methyl-accepting chemotaxis protein</fullName>
    </submittedName>
</protein>
<dbReference type="AlphaFoldDB" id="A0A8A4TJA5"/>
<accession>A0A8A4TJA5</accession>
<evidence type="ECO:0000256" key="5">
    <source>
        <dbReference type="PROSITE-ProRule" id="PRU00284"/>
    </source>
</evidence>
<evidence type="ECO:0000256" key="1">
    <source>
        <dbReference type="ARBA" id="ARBA00004429"/>
    </source>
</evidence>
<dbReference type="GO" id="GO:0007165">
    <property type="term" value="P:signal transduction"/>
    <property type="evidence" value="ECO:0007669"/>
    <property type="project" value="UniProtKB-KW"/>
</dbReference>
<dbReference type="InterPro" id="IPR004089">
    <property type="entry name" value="MCPsignal_dom"/>
</dbReference>
<organism evidence="10 11">
    <name type="scientific">Sulfidibacter corallicola</name>
    <dbReference type="NCBI Taxonomy" id="2818388"/>
    <lineage>
        <taxon>Bacteria</taxon>
        <taxon>Pseudomonadati</taxon>
        <taxon>Acidobacteriota</taxon>
        <taxon>Holophagae</taxon>
        <taxon>Acanthopleuribacterales</taxon>
        <taxon>Acanthopleuribacteraceae</taxon>
        <taxon>Sulfidibacter</taxon>
    </lineage>
</organism>
<proteinExistence type="inferred from homology"/>
<feature type="domain" description="HAMP" evidence="9">
    <location>
        <begin position="433"/>
        <end position="485"/>
    </location>
</feature>
<dbReference type="KEGG" id="scor:J3U87_25385"/>
<dbReference type="PANTHER" id="PTHR32089">
    <property type="entry name" value="METHYL-ACCEPTING CHEMOTAXIS PROTEIN MCPB"/>
    <property type="match status" value="1"/>
</dbReference>
<gene>
    <name evidence="10" type="ORF">J3U87_25385</name>
</gene>
<dbReference type="Pfam" id="PF00672">
    <property type="entry name" value="HAMP"/>
    <property type="match status" value="1"/>
</dbReference>
<feature type="domain" description="Methyl-accepting transducer" evidence="7">
    <location>
        <begin position="539"/>
        <end position="761"/>
    </location>
</feature>
<dbReference type="SMART" id="SM00304">
    <property type="entry name" value="HAMP"/>
    <property type="match status" value="2"/>
</dbReference>
<keyword evidence="6" id="KW-0472">Membrane</keyword>
<comment type="similarity">
    <text evidence="4">Belongs to the methyl-accepting chemotaxis (MCP) protein family.</text>
</comment>
<keyword evidence="2" id="KW-0997">Cell inner membrane</keyword>
<comment type="subcellular location">
    <subcellularLocation>
        <location evidence="1">Cell inner membrane</location>
        <topology evidence="1">Multi-pass membrane protein</topology>
    </subcellularLocation>
</comment>
<keyword evidence="11" id="KW-1185">Reference proteome</keyword>
<dbReference type="RefSeq" id="WP_237378580.1">
    <property type="nucleotide sequence ID" value="NZ_CP071793.1"/>
</dbReference>
<dbReference type="CDD" id="cd06225">
    <property type="entry name" value="HAMP"/>
    <property type="match status" value="1"/>
</dbReference>
<keyword evidence="6" id="KW-1133">Transmembrane helix</keyword>
<evidence type="ECO:0000256" key="4">
    <source>
        <dbReference type="ARBA" id="ARBA00029447"/>
    </source>
</evidence>
<sequence length="832" mass="91519">MLVFIVSISVLPLLLFAAITLTRSQETVSNFSEETIQMSKDQVFNALHSARTSRRNQVQDYFGFLQKQNLSFAENPMITSHMADLTKAFFEVASTVERNPRRLDAYKEKVAEFYDTTFAEKYREHNPKQEAPGDALYAELPTASLVFQHDWIATSLHPPGEKDKLDRSERGSSYDRLHAQFHPVVRAYMERFGYYDIFLIEAETGYVVYSVFKEADFATSLAAGPYRDSGLAKAYRGAMARDSHDAYHLVDYSQYTPSYEAPASFLAAPIVVDGQKIGVLAFQIPLDRIDLIMRERTGLGESGEAILIGPDMLPRSDSHMDPARFSVDSAYRKGEAGKMNFPIMRQVFQQNQTGISETTDYLGREVVTAFAPVDLGPFKWGIAVNLSKEEAFQRAQQLATSGNEYREKLLTTAILILIPTLIIVIFLAILAVRTVVGPIKQMVTFAEKVAAGDLSDRLPLQRQDELGTLGEAINHMVDHLNRTIRTAAESASLVLDKAQLLDTRADLLEDSAERTMHETQEISDRAQGMTQTFGEVAGQADHTANEAMQVSVTVQKLASEATQITHTVGEISANSRQISAAVEEINATVAEISTTCTRAAETSSVGNESVGNVTEQIQTVTDSAGKIDAVITLIKSIAEQTNLLSLNATIEAATAGKAGAGFAVVAAEVKELAQKTREATGNIFKQVRALQEDSASAQDGILKVSESIEELNQVNLSVATMVEEQERTIHEVAKNLMRTTVDTEEIEQSIGGISQGLAEINQISVTASENARSINHSAVRLVDEATAVNRGVMGIHTKSKETYEFVREVNQAAREMREMAQSLDEIVSKFQL</sequence>
<dbReference type="InterPro" id="IPR000727">
    <property type="entry name" value="T_SNARE_dom"/>
</dbReference>
<dbReference type="Pfam" id="PF00015">
    <property type="entry name" value="MCPsignal"/>
    <property type="match status" value="1"/>
</dbReference>
<name>A0A8A4TJA5_SULCO</name>
<dbReference type="SMART" id="SM00283">
    <property type="entry name" value="MA"/>
    <property type="match status" value="1"/>
</dbReference>
<evidence type="ECO:0000313" key="10">
    <source>
        <dbReference type="EMBL" id="QTD48931.1"/>
    </source>
</evidence>
<dbReference type="SUPFAM" id="SSF58104">
    <property type="entry name" value="Methyl-accepting chemotaxis protein (MCP) signaling domain"/>
    <property type="match status" value="1"/>
</dbReference>
<dbReference type="Gene3D" id="6.10.340.10">
    <property type="match status" value="1"/>
</dbReference>
<evidence type="ECO:0000259" key="9">
    <source>
        <dbReference type="PROSITE" id="PS50885"/>
    </source>
</evidence>
<evidence type="ECO:0000259" key="7">
    <source>
        <dbReference type="PROSITE" id="PS50111"/>
    </source>
</evidence>
<dbReference type="Gene3D" id="1.10.287.950">
    <property type="entry name" value="Methyl-accepting chemotaxis protein"/>
    <property type="match status" value="1"/>
</dbReference>
<evidence type="ECO:0000256" key="2">
    <source>
        <dbReference type="ARBA" id="ARBA00022519"/>
    </source>
</evidence>
<evidence type="ECO:0000259" key="8">
    <source>
        <dbReference type="PROSITE" id="PS50192"/>
    </source>
</evidence>
<reference evidence="10" key="1">
    <citation type="submission" date="2021-03" db="EMBL/GenBank/DDBJ databases">
        <title>Acanthopleuribacteraceae sp. M133.</title>
        <authorList>
            <person name="Wang G."/>
        </authorList>
    </citation>
    <scope>NUCLEOTIDE SEQUENCE</scope>
    <source>
        <strain evidence="10">M133</strain>
    </source>
</reference>
<dbReference type="PANTHER" id="PTHR32089:SF112">
    <property type="entry name" value="LYSOZYME-LIKE PROTEIN-RELATED"/>
    <property type="match status" value="1"/>
</dbReference>
<feature type="transmembrane region" description="Helical" evidence="6">
    <location>
        <begin position="409"/>
        <end position="432"/>
    </location>
</feature>
<dbReference type="Gene3D" id="3.30.450.20">
    <property type="entry name" value="PAS domain"/>
    <property type="match status" value="1"/>
</dbReference>
<evidence type="ECO:0000313" key="11">
    <source>
        <dbReference type="Proteomes" id="UP000663929"/>
    </source>
</evidence>
<dbReference type="PROSITE" id="PS50192">
    <property type="entry name" value="T_SNARE"/>
    <property type="match status" value="1"/>
</dbReference>
<evidence type="ECO:0000256" key="6">
    <source>
        <dbReference type="SAM" id="Phobius"/>
    </source>
</evidence>
<feature type="domain" description="T-SNARE coiled-coil homology" evidence="8">
    <location>
        <begin position="691"/>
        <end position="753"/>
    </location>
</feature>
<keyword evidence="6" id="KW-0812">Transmembrane</keyword>
<evidence type="ECO:0000256" key="3">
    <source>
        <dbReference type="ARBA" id="ARBA00023224"/>
    </source>
</evidence>
<keyword evidence="2" id="KW-1003">Cell membrane</keyword>
<dbReference type="EMBL" id="CP071793">
    <property type="protein sequence ID" value="QTD48931.1"/>
    <property type="molecule type" value="Genomic_DNA"/>
</dbReference>